<dbReference type="Proteomes" id="UP000244911">
    <property type="component" value="Unassembled WGS sequence"/>
</dbReference>
<feature type="compositionally biased region" description="Basic and acidic residues" evidence="1">
    <location>
        <begin position="158"/>
        <end position="167"/>
    </location>
</feature>
<feature type="region of interest" description="Disordered" evidence="1">
    <location>
        <begin position="40"/>
        <end position="199"/>
    </location>
</feature>
<protein>
    <recommendedName>
        <fullName evidence="3">Zinc finger/thioredoxin putative domain-containing protein</fullName>
    </recommendedName>
</protein>
<name>A0A2R8AG77_9RHOB</name>
<keyword evidence="2" id="KW-0812">Transmembrane</keyword>
<evidence type="ECO:0000256" key="2">
    <source>
        <dbReference type="SAM" id="Phobius"/>
    </source>
</evidence>
<keyword evidence="5" id="KW-1185">Reference proteome</keyword>
<evidence type="ECO:0000313" key="5">
    <source>
        <dbReference type="Proteomes" id="UP000244911"/>
    </source>
</evidence>
<dbReference type="Pfam" id="PF13717">
    <property type="entry name" value="Zn_ribbon_4"/>
    <property type="match status" value="1"/>
</dbReference>
<feature type="compositionally biased region" description="Basic and acidic residues" evidence="1">
    <location>
        <begin position="176"/>
        <end position="187"/>
    </location>
</feature>
<feature type="compositionally biased region" description="Low complexity" evidence="1">
    <location>
        <begin position="77"/>
        <end position="87"/>
    </location>
</feature>
<reference evidence="4 5" key="1">
    <citation type="submission" date="2018-03" db="EMBL/GenBank/DDBJ databases">
        <authorList>
            <person name="Keele B.F."/>
        </authorList>
    </citation>
    <scope>NUCLEOTIDE SEQUENCE [LARGE SCALE GENOMIC DNA]</scope>
    <source>
        <strain evidence="4 5">CECT 8811</strain>
    </source>
</reference>
<feature type="region of interest" description="Disordered" evidence="1">
    <location>
        <begin position="243"/>
        <end position="270"/>
    </location>
</feature>
<dbReference type="EMBL" id="OMOI01000001">
    <property type="protein sequence ID" value="SPF75028.1"/>
    <property type="molecule type" value="Genomic_DNA"/>
</dbReference>
<sequence>MRLVCPNCGAQYEVDDRVMPEEGRDVQCSNCGHAWFFTPPLPATTEVEDKPEPKIEIPAPQASHVDETPEPDPIADPAPEVEPSVDSPESEDETEVAESVEDDGAAEVEDAAEEEDAAEIDDDVEVEVEDTPDTAPDESDESDNDVVDDAPIPAAAAPRKEVSEEVKQILQEEAEQELRAREADHQGLETQPDLGLDSAQDDADKELTARIRRMELDQGDVEEEIQEKDLRSRDMLPDIEEINSTLDAPDTPDETKIDLGPSGTEAASSGKGFRRGFSLTILLAVLLVSIYVLAPQIGERFPQAQSALEQYTAMGDSLRVWLEGAMQSAVEKMRGLMDTSSGG</sequence>
<evidence type="ECO:0000313" key="4">
    <source>
        <dbReference type="EMBL" id="SPF75028.1"/>
    </source>
</evidence>
<feature type="domain" description="Zinc finger/thioredoxin putative" evidence="3">
    <location>
        <begin position="1"/>
        <end position="36"/>
    </location>
</feature>
<keyword evidence="2" id="KW-1133">Transmembrane helix</keyword>
<proteinExistence type="predicted"/>
<gene>
    <name evidence="4" type="ORF">ALP8811_00011</name>
</gene>
<feature type="compositionally biased region" description="Acidic residues" evidence="1">
    <location>
        <begin position="88"/>
        <end position="148"/>
    </location>
</feature>
<feature type="transmembrane region" description="Helical" evidence="2">
    <location>
        <begin position="276"/>
        <end position="294"/>
    </location>
</feature>
<dbReference type="RefSeq" id="WP_108855174.1">
    <property type="nucleotide sequence ID" value="NZ_OMOI01000001.1"/>
</dbReference>
<organism evidence="4 5">
    <name type="scientific">Aliiroseovarius pelagivivens</name>
    <dbReference type="NCBI Taxonomy" id="1639690"/>
    <lineage>
        <taxon>Bacteria</taxon>
        <taxon>Pseudomonadati</taxon>
        <taxon>Pseudomonadota</taxon>
        <taxon>Alphaproteobacteria</taxon>
        <taxon>Rhodobacterales</taxon>
        <taxon>Paracoccaceae</taxon>
        <taxon>Aliiroseovarius</taxon>
    </lineage>
</organism>
<accession>A0A2R8AG77</accession>
<evidence type="ECO:0000256" key="1">
    <source>
        <dbReference type="SAM" id="MobiDB-lite"/>
    </source>
</evidence>
<dbReference type="NCBIfam" id="TIGR02098">
    <property type="entry name" value="MJ0042_CXXC"/>
    <property type="match status" value="1"/>
</dbReference>
<keyword evidence="2" id="KW-0472">Membrane</keyword>
<evidence type="ECO:0000259" key="3">
    <source>
        <dbReference type="Pfam" id="PF13717"/>
    </source>
</evidence>
<dbReference type="OrthoDB" id="7159357at2"/>
<dbReference type="AlphaFoldDB" id="A0A2R8AG77"/>
<dbReference type="InterPro" id="IPR011723">
    <property type="entry name" value="Znf/thioredoxin_put"/>
</dbReference>